<comment type="caution">
    <text evidence="2">The sequence shown here is derived from an EMBL/GenBank/DDBJ whole genome shotgun (WGS) entry which is preliminary data.</text>
</comment>
<evidence type="ECO:0000313" key="3">
    <source>
        <dbReference type="Proteomes" id="UP000315783"/>
    </source>
</evidence>
<name>A0A545UWE1_9HYPO</name>
<dbReference type="EMBL" id="SPUK01000011">
    <property type="protein sequence ID" value="TQV93761.1"/>
    <property type="molecule type" value="Genomic_DNA"/>
</dbReference>
<accession>A0A545UWE1</accession>
<keyword evidence="3" id="KW-1185">Reference proteome</keyword>
<dbReference type="Proteomes" id="UP000315783">
    <property type="component" value="Unassembled WGS sequence"/>
</dbReference>
<evidence type="ECO:0000256" key="1">
    <source>
        <dbReference type="SAM" id="MobiDB-lite"/>
    </source>
</evidence>
<evidence type="ECO:0000313" key="2">
    <source>
        <dbReference type="EMBL" id="TQV93761.1"/>
    </source>
</evidence>
<protein>
    <submittedName>
        <fullName evidence="2">Uncharacterized protein</fullName>
    </submittedName>
</protein>
<feature type="region of interest" description="Disordered" evidence="1">
    <location>
        <begin position="241"/>
        <end position="263"/>
    </location>
</feature>
<feature type="compositionally biased region" description="Polar residues" evidence="1">
    <location>
        <begin position="398"/>
        <end position="417"/>
    </location>
</feature>
<dbReference type="AlphaFoldDB" id="A0A545UWE1"/>
<feature type="region of interest" description="Disordered" evidence="1">
    <location>
        <begin position="396"/>
        <end position="417"/>
    </location>
</feature>
<reference evidence="2 3" key="1">
    <citation type="journal article" date="2019" name="Appl. Microbiol. Biotechnol.">
        <title>Genome sequence of Isaria javanica and comparative genome analysis insights into family S53 peptidase evolution in fungal entomopathogens.</title>
        <authorList>
            <person name="Lin R."/>
            <person name="Zhang X."/>
            <person name="Xin B."/>
            <person name="Zou M."/>
            <person name="Gao Y."/>
            <person name="Qin F."/>
            <person name="Hu Q."/>
            <person name="Xie B."/>
            <person name="Cheng X."/>
        </authorList>
    </citation>
    <scope>NUCLEOTIDE SEQUENCE [LARGE SCALE GENOMIC DNA]</scope>
    <source>
        <strain evidence="2 3">IJ1G</strain>
    </source>
</reference>
<proteinExistence type="predicted"/>
<feature type="region of interest" description="Disordered" evidence="1">
    <location>
        <begin position="336"/>
        <end position="368"/>
    </location>
</feature>
<gene>
    <name evidence="2" type="ORF">IF1G_07493</name>
</gene>
<sequence>MANDVIVRLPDASARGDAPMYWVSGRESHTHSVSRNGHSIAAILIECSIAALQSFTQVYRSVLRRRDDSRSYDASALPFFVSHPGCGMNNCQVCFISTFAPELMMRDLLGGGGGKDEVTKAARETAVCCNGSWGTVRRRLLNCVVHTADLVFRKGQAAPKAATPGTRPFGLNYLGLGGGNTQRLKVTRRSKSCLDHVKSGHHQQADKVFRDGVPDAEDTGEGGGGAKTANWAALHQLNPTKNSQEASLLGPPEGKGKGLAGLGQRKPSGTACCILRHAGPMGGQKGLAITHTYTYSRMQNHFGNDASDHATAGLRILRSVTLQATIPGCWPLAASRRQHHHQHHPPSCSPPQQVCAKPSNGGQSVSQSINPAQPLTLLSATHHPLRESCVCVSRGSGPITTPQKTSSNLVSYGHTQF</sequence>
<organism evidence="2 3">
    <name type="scientific">Cordyceps javanica</name>
    <dbReference type="NCBI Taxonomy" id="43265"/>
    <lineage>
        <taxon>Eukaryota</taxon>
        <taxon>Fungi</taxon>
        <taxon>Dikarya</taxon>
        <taxon>Ascomycota</taxon>
        <taxon>Pezizomycotina</taxon>
        <taxon>Sordariomycetes</taxon>
        <taxon>Hypocreomycetidae</taxon>
        <taxon>Hypocreales</taxon>
        <taxon>Cordycipitaceae</taxon>
        <taxon>Cordyceps</taxon>
    </lineage>
</organism>